<dbReference type="Proteomes" id="UP001432027">
    <property type="component" value="Unassembled WGS sequence"/>
</dbReference>
<accession>A0AAV5UEU3</accession>
<keyword evidence="2" id="KW-1185">Reference proteome</keyword>
<evidence type="ECO:0000313" key="1">
    <source>
        <dbReference type="EMBL" id="GMT04903.1"/>
    </source>
</evidence>
<sequence>FKWDNELCWRNESVDMSWTLQRNDRNRSSRYGTRMTLPLTQVAYGYTAMEDLTEKRTFLWSVNYLPRCFTLSSPSIHSPLSQTGPETSKIVWLIESLLAVIF</sequence>
<comment type="caution">
    <text evidence="1">The sequence shown here is derived from an EMBL/GenBank/DDBJ whole genome shotgun (WGS) entry which is preliminary data.</text>
</comment>
<proteinExistence type="predicted"/>
<organism evidence="1 2">
    <name type="scientific">Pristionchus entomophagus</name>
    <dbReference type="NCBI Taxonomy" id="358040"/>
    <lineage>
        <taxon>Eukaryota</taxon>
        <taxon>Metazoa</taxon>
        <taxon>Ecdysozoa</taxon>
        <taxon>Nematoda</taxon>
        <taxon>Chromadorea</taxon>
        <taxon>Rhabditida</taxon>
        <taxon>Rhabditina</taxon>
        <taxon>Diplogasteromorpha</taxon>
        <taxon>Diplogasteroidea</taxon>
        <taxon>Neodiplogasteridae</taxon>
        <taxon>Pristionchus</taxon>
    </lineage>
</organism>
<reference evidence="1" key="1">
    <citation type="submission" date="2023-10" db="EMBL/GenBank/DDBJ databases">
        <title>Genome assembly of Pristionchus species.</title>
        <authorList>
            <person name="Yoshida K."/>
            <person name="Sommer R.J."/>
        </authorList>
    </citation>
    <scope>NUCLEOTIDE SEQUENCE</scope>
    <source>
        <strain evidence="1">RS0144</strain>
    </source>
</reference>
<protein>
    <submittedName>
        <fullName evidence="1">Uncharacterized protein</fullName>
    </submittedName>
</protein>
<feature type="non-terminal residue" evidence="1">
    <location>
        <position position="1"/>
    </location>
</feature>
<gene>
    <name evidence="1" type="ORF">PENTCL1PPCAC_27077</name>
</gene>
<dbReference type="AlphaFoldDB" id="A0AAV5UEU3"/>
<dbReference type="EMBL" id="BTSX01000006">
    <property type="protein sequence ID" value="GMT04903.1"/>
    <property type="molecule type" value="Genomic_DNA"/>
</dbReference>
<name>A0AAV5UEU3_9BILA</name>
<evidence type="ECO:0000313" key="2">
    <source>
        <dbReference type="Proteomes" id="UP001432027"/>
    </source>
</evidence>